<proteinExistence type="predicted"/>
<dbReference type="Proteomes" id="UP000253090">
    <property type="component" value="Unassembled WGS sequence"/>
</dbReference>
<comment type="caution">
    <text evidence="1">The sequence shown here is derived from an EMBL/GenBank/DDBJ whole genome shotgun (WGS) entry which is preliminary data.</text>
</comment>
<organism evidence="1 2">
    <name type="scientific">Fontibacillus phaseoli</name>
    <dbReference type="NCBI Taxonomy" id="1416533"/>
    <lineage>
        <taxon>Bacteria</taxon>
        <taxon>Bacillati</taxon>
        <taxon>Bacillota</taxon>
        <taxon>Bacilli</taxon>
        <taxon>Bacillales</taxon>
        <taxon>Paenibacillaceae</taxon>
        <taxon>Fontibacillus</taxon>
    </lineage>
</organism>
<evidence type="ECO:0000313" key="1">
    <source>
        <dbReference type="EMBL" id="RCX21776.1"/>
    </source>
</evidence>
<dbReference type="Pfam" id="PF06224">
    <property type="entry name" value="AlkZ-like"/>
    <property type="match status" value="1"/>
</dbReference>
<name>A0A369BMF1_9BACL</name>
<dbReference type="PANTHER" id="PTHR38479:SF2">
    <property type="entry name" value="WINGED HELIX DNA-BINDING DOMAIN-CONTAINING PROTEIN"/>
    <property type="match status" value="1"/>
</dbReference>
<dbReference type="RefSeq" id="WP_114496318.1">
    <property type="nucleotide sequence ID" value="NZ_QPJW01000002.1"/>
</dbReference>
<reference evidence="1 2" key="1">
    <citation type="submission" date="2018-07" db="EMBL/GenBank/DDBJ databases">
        <title>Genomic Encyclopedia of Type Strains, Phase III (KMG-III): the genomes of soil and plant-associated and newly described type strains.</title>
        <authorList>
            <person name="Whitman W."/>
        </authorList>
    </citation>
    <scope>NUCLEOTIDE SEQUENCE [LARGE SCALE GENOMIC DNA]</scope>
    <source>
        <strain evidence="1 2">CECT 8333</strain>
    </source>
</reference>
<accession>A0A369BMF1</accession>
<dbReference type="EMBL" id="QPJW01000002">
    <property type="protein sequence ID" value="RCX21776.1"/>
    <property type="molecule type" value="Genomic_DNA"/>
</dbReference>
<dbReference type="OrthoDB" id="57247at2"/>
<dbReference type="GO" id="GO:0003677">
    <property type="term" value="F:DNA binding"/>
    <property type="evidence" value="ECO:0007669"/>
    <property type="project" value="UniProtKB-KW"/>
</dbReference>
<keyword evidence="2" id="KW-1185">Reference proteome</keyword>
<protein>
    <submittedName>
        <fullName evidence="1">Winged helix DNA-binding protein</fullName>
    </submittedName>
</protein>
<keyword evidence="1" id="KW-0238">DNA-binding</keyword>
<gene>
    <name evidence="1" type="ORF">DFP94_102535</name>
</gene>
<dbReference type="AlphaFoldDB" id="A0A369BMF1"/>
<dbReference type="InterPro" id="IPR009351">
    <property type="entry name" value="AlkZ-like"/>
</dbReference>
<evidence type="ECO:0000313" key="2">
    <source>
        <dbReference type="Proteomes" id="UP000253090"/>
    </source>
</evidence>
<sequence>MSDLPSNLPSPARDFDSCGVPGAILDIRTLNRSLLARQMLLQRERITPLDAIERLVGMQAQAPNAPYFGLWARLESFRQDELSRLLRDKQAVRLALMRSTLHLVSARDALRLRPWVQPVLDRGLKGSFGRQLAGLDADAVAAAGRTLMKRQPMTFSELGGELAELWPERDPDALAALVRTRLPLVQLPPRGLWGESGQARHTTAGVWLGGHQAEAGTTTEDEEDSFLLRYLAAFGPASIKDMQTWSGLTRLIRSVQRLRPCLAVFRDENGTELFDLPDAPRPGPETPAPARFLGEYDNILLSHADRRRIISEANYRHVFTKNGIIRPTILLDGFAAGIWKLEAKRSTATLVVDPLRKLAEDESEALHREGTLLVDFAAPECNSIDIRINPALDR</sequence>
<dbReference type="PANTHER" id="PTHR38479">
    <property type="entry name" value="LMO0824 PROTEIN"/>
    <property type="match status" value="1"/>
</dbReference>